<comment type="caution">
    <text evidence="2">The sequence shown here is derived from an EMBL/GenBank/DDBJ whole genome shotgun (WGS) entry which is preliminary data.</text>
</comment>
<evidence type="ECO:0000313" key="2">
    <source>
        <dbReference type="EMBL" id="RNA60950.1"/>
    </source>
</evidence>
<dbReference type="EMBL" id="QWIU01000002">
    <property type="protein sequence ID" value="RNA60950.1"/>
    <property type="molecule type" value="Genomic_DNA"/>
</dbReference>
<dbReference type="RefSeq" id="WP_122635134.1">
    <property type="nucleotide sequence ID" value="NZ_QWIU01000002.1"/>
</dbReference>
<name>A0A3M7TFG4_9FLAO</name>
<protein>
    <recommendedName>
        <fullName evidence="4">TonB C-terminal domain-containing protein</fullName>
    </recommendedName>
</protein>
<keyword evidence="1" id="KW-0732">Signal</keyword>
<feature type="signal peptide" evidence="1">
    <location>
        <begin position="1"/>
        <end position="18"/>
    </location>
</feature>
<dbReference type="Gene3D" id="3.30.1150.10">
    <property type="match status" value="1"/>
</dbReference>
<organism evidence="2 3">
    <name type="scientific">Chryseobacterium nematophagum</name>
    <dbReference type="NCBI Taxonomy" id="2305228"/>
    <lineage>
        <taxon>Bacteria</taxon>
        <taxon>Pseudomonadati</taxon>
        <taxon>Bacteroidota</taxon>
        <taxon>Flavobacteriia</taxon>
        <taxon>Flavobacteriales</taxon>
        <taxon>Weeksellaceae</taxon>
        <taxon>Chryseobacterium group</taxon>
        <taxon>Chryseobacterium</taxon>
    </lineage>
</organism>
<proteinExistence type="predicted"/>
<accession>A0A3M7TFG4</accession>
<evidence type="ECO:0008006" key="4">
    <source>
        <dbReference type="Google" id="ProtNLM"/>
    </source>
</evidence>
<gene>
    <name evidence="2" type="ORF">D1631_02880</name>
</gene>
<dbReference type="OrthoDB" id="1095452at2"/>
<dbReference type="AlphaFoldDB" id="A0A3M7TFG4"/>
<dbReference type="SUPFAM" id="SSF74653">
    <property type="entry name" value="TolA/TonB C-terminal domain"/>
    <property type="match status" value="1"/>
</dbReference>
<evidence type="ECO:0000313" key="3">
    <source>
        <dbReference type="Proteomes" id="UP000278775"/>
    </source>
</evidence>
<sequence>MKKLFLFLSLLLTASLFAQQTDTLNISTPINADFPDYEFLKTKMKLDEVFVQADTAPEYPGGKSAFQRNFAEKMDIISIKDNKINTRVYFIIEKNGYVRYVSALGDDKKHAQAAELAIRRMFVRWKPAMINNQPVRFLYTFPLSLKKY</sequence>
<feature type="chain" id="PRO_5017987481" description="TonB C-terminal domain-containing protein" evidence="1">
    <location>
        <begin position="19"/>
        <end position="148"/>
    </location>
</feature>
<dbReference type="Proteomes" id="UP000278775">
    <property type="component" value="Unassembled WGS sequence"/>
</dbReference>
<evidence type="ECO:0000256" key="1">
    <source>
        <dbReference type="SAM" id="SignalP"/>
    </source>
</evidence>
<reference evidence="2 3" key="1">
    <citation type="submission" date="2018-08" db="EMBL/GenBank/DDBJ databases">
        <title>Chryseobacterium nematophagum: a novel matrix digesting pathogen of nematodes.</title>
        <authorList>
            <person name="Page A."/>
            <person name="Roberts M."/>
            <person name="Felix M.-A."/>
            <person name="Weir W."/>
        </authorList>
    </citation>
    <scope>NUCLEOTIDE SEQUENCE [LARGE SCALE GENOMIC DNA]</scope>
    <source>
        <strain evidence="2 3">JUb129</strain>
    </source>
</reference>